<evidence type="ECO:0000313" key="1">
    <source>
        <dbReference type="EMBL" id="VAW65013.1"/>
    </source>
</evidence>
<proteinExistence type="predicted"/>
<dbReference type="EMBL" id="UOFI01000060">
    <property type="protein sequence ID" value="VAW65013.1"/>
    <property type="molecule type" value="Genomic_DNA"/>
</dbReference>
<dbReference type="AlphaFoldDB" id="A0A3B0XLK3"/>
<accession>A0A3B0XLK3</accession>
<organism evidence="1">
    <name type="scientific">hydrothermal vent metagenome</name>
    <dbReference type="NCBI Taxonomy" id="652676"/>
    <lineage>
        <taxon>unclassified sequences</taxon>
        <taxon>metagenomes</taxon>
        <taxon>ecological metagenomes</taxon>
    </lineage>
</organism>
<gene>
    <name evidence="1" type="ORF">MNBD_GAMMA09-193</name>
</gene>
<name>A0A3B0XLK3_9ZZZZ</name>
<protein>
    <submittedName>
        <fullName evidence="1">Uncharacterized protein</fullName>
    </submittedName>
</protein>
<reference evidence="1" key="1">
    <citation type="submission" date="2018-06" db="EMBL/GenBank/DDBJ databases">
        <authorList>
            <person name="Zhirakovskaya E."/>
        </authorList>
    </citation>
    <scope>NUCLEOTIDE SEQUENCE</scope>
</reference>
<sequence length="88" mass="10021">MLSAIGMFTSSCRELYSFNLNKGLLFSTYRLVKNVCIKLRITNVFYQTTAFLFLSVVCVAESTDKTSIYRSGKRPVNKFTSLTTWAIN</sequence>